<dbReference type="EMBL" id="CP026118">
    <property type="protein sequence ID" value="QAS52567.1"/>
    <property type="molecule type" value="Genomic_DNA"/>
</dbReference>
<accession>A0A410MCY3</accession>
<dbReference type="InterPro" id="IPR032710">
    <property type="entry name" value="NTF2-like_dom_sf"/>
</dbReference>
<name>A0A410MCY3_9BACI</name>
<proteinExistence type="predicted"/>
<dbReference type="OrthoDB" id="2454203at2"/>
<evidence type="ECO:0000313" key="2">
    <source>
        <dbReference type="Proteomes" id="UP000287756"/>
    </source>
</evidence>
<sequence>MTFEVFFKKFKEKARRQDLDFLKETISKELKAREIRSGEIVDYHYDDSIEGWRQAFDYFADKDMDWIYTDNTIIPLNQNEWLASFWVSIRLDGELLETSNLFFNTFQNQDGKWQLVRTYIEAGVKNPDSAKVCS</sequence>
<gene>
    <name evidence="1" type="ORF">HLI_10225</name>
</gene>
<evidence type="ECO:0000313" key="1">
    <source>
        <dbReference type="EMBL" id="QAS52567.1"/>
    </source>
</evidence>
<protein>
    <submittedName>
        <fullName evidence="1">Flavoprotein</fullName>
    </submittedName>
</protein>
<dbReference type="SUPFAM" id="SSF54427">
    <property type="entry name" value="NTF2-like"/>
    <property type="match status" value="1"/>
</dbReference>
<dbReference type="Proteomes" id="UP000287756">
    <property type="component" value="Chromosome"/>
</dbReference>
<organism evidence="1 2">
    <name type="scientific">Halobacillus litoralis</name>
    <dbReference type="NCBI Taxonomy" id="45668"/>
    <lineage>
        <taxon>Bacteria</taxon>
        <taxon>Bacillati</taxon>
        <taxon>Bacillota</taxon>
        <taxon>Bacilli</taxon>
        <taxon>Bacillales</taxon>
        <taxon>Bacillaceae</taxon>
        <taxon>Halobacillus</taxon>
    </lineage>
</organism>
<dbReference type="RefSeq" id="WP_128524855.1">
    <property type="nucleotide sequence ID" value="NZ_CANLVY010000009.1"/>
</dbReference>
<reference evidence="1 2" key="1">
    <citation type="submission" date="2018-01" db="EMBL/GenBank/DDBJ databases">
        <title>The whole genome sequencing and assembly of Halobacillus litoralis ERB031 strain.</title>
        <authorList>
            <person name="Lee S.-J."/>
            <person name="Park M.-K."/>
            <person name="Kim J.-Y."/>
            <person name="Lee Y.-J."/>
            <person name="Yi H."/>
            <person name="Bahn Y.-S."/>
            <person name="Kim J.F."/>
            <person name="Lee D.-W."/>
        </authorList>
    </citation>
    <scope>NUCLEOTIDE SEQUENCE [LARGE SCALE GENOMIC DNA]</scope>
    <source>
        <strain evidence="1 2">ERB 031</strain>
    </source>
</reference>
<dbReference type="AlphaFoldDB" id="A0A410MCY3"/>
<dbReference type="KEGG" id="hli:HLI_10225"/>